<keyword evidence="3" id="KW-0997">Cell inner membrane</keyword>
<keyword evidence="5 7" id="KW-1133">Transmembrane helix</keyword>
<feature type="domain" description="TRAP C4-dicarboxylate transport system permease DctM subunit" evidence="8">
    <location>
        <begin position="1"/>
        <end position="68"/>
    </location>
</feature>
<comment type="subcellular location">
    <subcellularLocation>
        <location evidence="1">Cell inner membrane</location>
        <topology evidence="1">Multi-pass membrane protein</topology>
    </subcellularLocation>
</comment>
<organism evidence="9 10">
    <name type="scientific">Cytobacillus depressus</name>
    <dbReference type="NCBI Taxonomy" id="1602942"/>
    <lineage>
        <taxon>Bacteria</taxon>
        <taxon>Bacillati</taxon>
        <taxon>Bacillota</taxon>
        <taxon>Bacilli</taxon>
        <taxon>Bacillales</taxon>
        <taxon>Bacillaceae</taxon>
        <taxon>Cytobacillus</taxon>
    </lineage>
</organism>
<evidence type="ECO:0000256" key="5">
    <source>
        <dbReference type="ARBA" id="ARBA00022989"/>
    </source>
</evidence>
<evidence type="ECO:0000259" key="8">
    <source>
        <dbReference type="Pfam" id="PF06808"/>
    </source>
</evidence>
<protein>
    <submittedName>
        <fullName evidence="9">TRAP transporter large permease subunit</fullName>
    </submittedName>
</protein>
<dbReference type="AlphaFoldDB" id="A0A6L3V5D7"/>
<keyword evidence="6 7" id="KW-0472">Membrane</keyword>
<keyword evidence="4 7" id="KW-0812">Transmembrane</keyword>
<dbReference type="RefSeq" id="WP_151536988.1">
    <property type="nucleotide sequence ID" value="NZ_WBOS01000018.1"/>
</dbReference>
<evidence type="ECO:0000256" key="7">
    <source>
        <dbReference type="SAM" id="Phobius"/>
    </source>
</evidence>
<dbReference type="GO" id="GO:0022857">
    <property type="term" value="F:transmembrane transporter activity"/>
    <property type="evidence" value="ECO:0007669"/>
    <property type="project" value="TreeGrafter"/>
</dbReference>
<sequence>MAAGIDPIHFGIILAVNLTIGMVTPPLGDCLFVTASIGKITVPRMFKYLVPQIIILIIILFIITYLPKVILFPVNLLSG</sequence>
<reference evidence="9 10" key="1">
    <citation type="journal article" date="2016" name="Antonie Van Leeuwenhoek">
        <title>Bacillus depressus sp. nov., isolated from soil of a sunflower field.</title>
        <authorList>
            <person name="Wei X."/>
            <person name="Xin D."/>
            <person name="Xin Y."/>
            <person name="Zhang H."/>
            <person name="Wang T."/>
            <person name="Zhang J."/>
        </authorList>
    </citation>
    <scope>NUCLEOTIDE SEQUENCE [LARGE SCALE GENOMIC DNA]</scope>
    <source>
        <strain evidence="9 10">BZ1</strain>
    </source>
</reference>
<gene>
    <name evidence="9" type="ORF">F7731_22255</name>
</gene>
<name>A0A6L3V5D7_9BACI</name>
<dbReference type="GO" id="GO:0005886">
    <property type="term" value="C:plasma membrane"/>
    <property type="evidence" value="ECO:0007669"/>
    <property type="project" value="UniProtKB-SubCell"/>
</dbReference>
<evidence type="ECO:0000256" key="3">
    <source>
        <dbReference type="ARBA" id="ARBA00022519"/>
    </source>
</evidence>
<dbReference type="Pfam" id="PF06808">
    <property type="entry name" value="DctM"/>
    <property type="match status" value="1"/>
</dbReference>
<comment type="caution">
    <text evidence="9">The sequence shown here is derived from an EMBL/GenBank/DDBJ whole genome shotgun (WGS) entry which is preliminary data.</text>
</comment>
<accession>A0A6L3V5D7</accession>
<dbReference type="PANTHER" id="PTHR33362">
    <property type="entry name" value="SIALIC ACID TRAP TRANSPORTER PERMEASE PROTEIN SIAT-RELATED"/>
    <property type="match status" value="1"/>
</dbReference>
<evidence type="ECO:0000256" key="6">
    <source>
        <dbReference type="ARBA" id="ARBA00023136"/>
    </source>
</evidence>
<evidence type="ECO:0000256" key="1">
    <source>
        <dbReference type="ARBA" id="ARBA00004429"/>
    </source>
</evidence>
<dbReference type="OrthoDB" id="9796052at2"/>
<feature type="transmembrane region" description="Helical" evidence="7">
    <location>
        <begin position="46"/>
        <end position="66"/>
    </location>
</feature>
<keyword evidence="2" id="KW-1003">Cell membrane</keyword>
<feature type="transmembrane region" description="Helical" evidence="7">
    <location>
        <begin position="12"/>
        <end position="34"/>
    </location>
</feature>
<dbReference type="InterPro" id="IPR004681">
    <property type="entry name" value="TRAP_DctM"/>
</dbReference>
<keyword evidence="10" id="KW-1185">Reference proteome</keyword>
<evidence type="ECO:0000313" key="9">
    <source>
        <dbReference type="EMBL" id="KAB2329569.1"/>
    </source>
</evidence>
<dbReference type="PANTHER" id="PTHR33362:SF3">
    <property type="entry name" value="SIALIC ACID TRAP TRANSPORTER PERMEASE PROTEIN SIAT"/>
    <property type="match status" value="1"/>
</dbReference>
<evidence type="ECO:0000313" key="10">
    <source>
        <dbReference type="Proteomes" id="UP000481030"/>
    </source>
</evidence>
<dbReference type="Proteomes" id="UP000481030">
    <property type="component" value="Unassembled WGS sequence"/>
</dbReference>
<dbReference type="InterPro" id="IPR010656">
    <property type="entry name" value="DctM"/>
</dbReference>
<dbReference type="EMBL" id="WBOS01000018">
    <property type="protein sequence ID" value="KAB2329569.1"/>
    <property type="molecule type" value="Genomic_DNA"/>
</dbReference>
<evidence type="ECO:0000256" key="4">
    <source>
        <dbReference type="ARBA" id="ARBA00022692"/>
    </source>
</evidence>
<proteinExistence type="predicted"/>
<evidence type="ECO:0000256" key="2">
    <source>
        <dbReference type="ARBA" id="ARBA00022475"/>
    </source>
</evidence>